<dbReference type="Gene3D" id="1.10.640.10">
    <property type="entry name" value="Haem peroxidase domain superfamily, animal type"/>
    <property type="match status" value="1"/>
</dbReference>
<name>A0AAV2SV84_MEGNR</name>
<dbReference type="GO" id="GO:0046872">
    <property type="term" value="F:metal ion binding"/>
    <property type="evidence" value="ECO:0007669"/>
    <property type="project" value="UniProtKB-KW"/>
</dbReference>
<evidence type="ECO:0000256" key="5">
    <source>
        <dbReference type="PIRSR" id="PIRSR619791-2"/>
    </source>
</evidence>
<gene>
    <name evidence="6" type="ORF">MNOR_LOCUS40814</name>
</gene>
<evidence type="ECO:0008006" key="8">
    <source>
        <dbReference type="Google" id="ProtNLM"/>
    </source>
</evidence>
<dbReference type="GO" id="GO:0020037">
    <property type="term" value="F:heme binding"/>
    <property type="evidence" value="ECO:0007669"/>
    <property type="project" value="InterPro"/>
</dbReference>
<feature type="non-terminal residue" evidence="6">
    <location>
        <position position="1"/>
    </location>
</feature>
<keyword evidence="5" id="KW-0408">Iron</keyword>
<dbReference type="Proteomes" id="UP001497623">
    <property type="component" value="Unassembled WGS sequence"/>
</dbReference>
<dbReference type="InterPro" id="IPR010255">
    <property type="entry name" value="Haem_peroxidase_sf"/>
</dbReference>
<comment type="caution">
    <text evidence="6">The sequence shown here is derived from an EMBL/GenBank/DDBJ whole genome shotgun (WGS) entry which is preliminary data.</text>
</comment>
<evidence type="ECO:0000256" key="1">
    <source>
        <dbReference type="ARBA" id="ARBA00004613"/>
    </source>
</evidence>
<keyword evidence="3" id="KW-0575">Peroxidase</keyword>
<reference evidence="6 7" key="1">
    <citation type="submission" date="2024-05" db="EMBL/GenBank/DDBJ databases">
        <authorList>
            <person name="Wallberg A."/>
        </authorList>
    </citation>
    <scope>NUCLEOTIDE SEQUENCE [LARGE SCALE GENOMIC DNA]</scope>
</reference>
<feature type="binding site" description="axial binding residue" evidence="5">
    <location>
        <position position="108"/>
    </location>
    <ligand>
        <name>heme b</name>
        <dbReference type="ChEBI" id="CHEBI:60344"/>
    </ligand>
    <ligandPart>
        <name>Fe</name>
        <dbReference type="ChEBI" id="CHEBI:18248"/>
    </ligandPart>
</feature>
<evidence type="ECO:0000256" key="4">
    <source>
        <dbReference type="ARBA" id="ARBA00023180"/>
    </source>
</evidence>
<organism evidence="6 7">
    <name type="scientific">Meganyctiphanes norvegica</name>
    <name type="common">Northern krill</name>
    <name type="synonym">Thysanopoda norvegica</name>
    <dbReference type="NCBI Taxonomy" id="48144"/>
    <lineage>
        <taxon>Eukaryota</taxon>
        <taxon>Metazoa</taxon>
        <taxon>Ecdysozoa</taxon>
        <taxon>Arthropoda</taxon>
        <taxon>Crustacea</taxon>
        <taxon>Multicrustacea</taxon>
        <taxon>Malacostraca</taxon>
        <taxon>Eumalacostraca</taxon>
        <taxon>Eucarida</taxon>
        <taxon>Euphausiacea</taxon>
        <taxon>Euphausiidae</taxon>
        <taxon>Meganyctiphanes</taxon>
    </lineage>
</organism>
<evidence type="ECO:0000313" key="7">
    <source>
        <dbReference type="Proteomes" id="UP001497623"/>
    </source>
</evidence>
<keyword evidence="5" id="KW-0479">Metal-binding</keyword>
<keyword evidence="4" id="KW-0325">Glycoprotein</keyword>
<accession>A0AAV2SV84</accession>
<evidence type="ECO:0000256" key="3">
    <source>
        <dbReference type="ARBA" id="ARBA00022559"/>
    </source>
</evidence>
<proteinExistence type="predicted"/>
<dbReference type="GO" id="GO:0006979">
    <property type="term" value="P:response to oxidative stress"/>
    <property type="evidence" value="ECO:0007669"/>
    <property type="project" value="InterPro"/>
</dbReference>
<dbReference type="PANTHER" id="PTHR11475:SF4">
    <property type="entry name" value="CHORION PEROXIDASE"/>
    <property type="match status" value="1"/>
</dbReference>
<dbReference type="GO" id="GO:0004601">
    <property type="term" value="F:peroxidase activity"/>
    <property type="evidence" value="ECO:0007669"/>
    <property type="project" value="UniProtKB-KW"/>
</dbReference>
<sequence length="353" mass="40296">DSRINENMLITIMHTVWMRQHNLLAIGLKDMNPHWDDELLFQEARKIVVAQLQHITYHEYVPSILGPAFMEALDISPMEEGKHRDDYDPRLDASIANEFAAAAYRFGHSQIQGLVQRIDGPMKNINFEQLKKNFFHPFGLYDSDLTPEYVRGMGAQSAAAVDTFFTSQVTNRLFQSSTGKFGLDLAAINIQRGRDHGLPGYTRWRMYCGLPPARNFSDLQYDMDQGALKALEKVYKHVDDIDLYAGGLAERPVEDGLVGPTFACMLADQFYRLQKGDRFWYETDQKPQAFSKEQLEEIHRSSLARILCDNSDSLGSIQRWPLRIYSTGNPRLPCSSAMIPSLNLGPWEEGDFF</sequence>
<dbReference type="PANTHER" id="PTHR11475">
    <property type="entry name" value="OXIDASE/PEROXIDASE"/>
    <property type="match status" value="1"/>
</dbReference>
<dbReference type="PROSITE" id="PS50292">
    <property type="entry name" value="PEROXIDASE_3"/>
    <property type="match status" value="1"/>
</dbReference>
<dbReference type="AlphaFoldDB" id="A0AAV2SV84"/>
<evidence type="ECO:0000313" key="6">
    <source>
        <dbReference type="EMBL" id="CAL4242807.1"/>
    </source>
</evidence>
<dbReference type="CDD" id="cd09823">
    <property type="entry name" value="peroxinectin_like"/>
    <property type="match status" value="1"/>
</dbReference>
<comment type="subcellular location">
    <subcellularLocation>
        <location evidence="1">Secreted</location>
    </subcellularLocation>
</comment>
<protein>
    <recommendedName>
        <fullName evidence="8">Peroxidase</fullName>
    </recommendedName>
</protein>
<dbReference type="GO" id="GO:0005576">
    <property type="term" value="C:extracellular region"/>
    <property type="evidence" value="ECO:0007669"/>
    <property type="project" value="UniProtKB-SubCell"/>
</dbReference>
<dbReference type="Pfam" id="PF03098">
    <property type="entry name" value="An_peroxidase"/>
    <property type="match status" value="1"/>
</dbReference>
<keyword evidence="3" id="KW-0560">Oxidoreductase</keyword>
<dbReference type="EMBL" id="CAXKWB010132129">
    <property type="protein sequence ID" value="CAL4242807.1"/>
    <property type="molecule type" value="Genomic_DNA"/>
</dbReference>
<dbReference type="InterPro" id="IPR037120">
    <property type="entry name" value="Haem_peroxidase_sf_animal"/>
</dbReference>
<evidence type="ECO:0000256" key="2">
    <source>
        <dbReference type="ARBA" id="ARBA00022525"/>
    </source>
</evidence>
<keyword evidence="2" id="KW-0964">Secreted</keyword>
<dbReference type="PRINTS" id="PR00457">
    <property type="entry name" value="ANPEROXIDASE"/>
</dbReference>
<keyword evidence="5" id="KW-0349">Heme</keyword>
<keyword evidence="7" id="KW-1185">Reference proteome</keyword>
<dbReference type="SUPFAM" id="SSF48113">
    <property type="entry name" value="Heme-dependent peroxidases"/>
    <property type="match status" value="1"/>
</dbReference>
<dbReference type="InterPro" id="IPR019791">
    <property type="entry name" value="Haem_peroxidase_animal"/>
</dbReference>